<dbReference type="Proteomes" id="UP001163321">
    <property type="component" value="Chromosome 5"/>
</dbReference>
<gene>
    <name evidence="1" type="ORF">PsorP6_009630</name>
</gene>
<name>A0ACC0VZF3_9STRA</name>
<organism evidence="1 2">
    <name type="scientific">Peronosclerospora sorghi</name>
    <dbReference type="NCBI Taxonomy" id="230839"/>
    <lineage>
        <taxon>Eukaryota</taxon>
        <taxon>Sar</taxon>
        <taxon>Stramenopiles</taxon>
        <taxon>Oomycota</taxon>
        <taxon>Peronosporomycetes</taxon>
        <taxon>Peronosporales</taxon>
        <taxon>Peronosporaceae</taxon>
        <taxon>Peronosclerospora</taxon>
    </lineage>
</organism>
<evidence type="ECO:0000313" key="1">
    <source>
        <dbReference type="EMBL" id="KAI9911950.1"/>
    </source>
</evidence>
<protein>
    <submittedName>
        <fullName evidence="1">Uncharacterized protein</fullName>
    </submittedName>
</protein>
<keyword evidence="2" id="KW-1185">Reference proteome</keyword>
<proteinExistence type="predicted"/>
<dbReference type="EMBL" id="CM047584">
    <property type="protein sequence ID" value="KAI9911950.1"/>
    <property type="molecule type" value="Genomic_DNA"/>
</dbReference>
<evidence type="ECO:0000313" key="2">
    <source>
        <dbReference type="Proteomes" id="UP001163321"/>
    </source>
</evidence>
<reference evidence="1 2" key="1">
    <citation type="journal article" date="2022" name="bioRxiv">
        <title>The genome of the oomycete Peronosclerospora sorghi, a cosmopolitan pathogen of maize and sorghum, is inflated with dispersed pseudogenes.</title>
        <authorList>
            <person name="Fletcher K."/>
            <person name="Martin F."/>
            <person name="Isakeit T."/>
            <person name="Cavanaugh K."/>
            <person name="Magill C."/>
            <person name="Michelmore R."/>
        </authorList>
    </citation>
    <scope>NUCLEOTIDE SEQUENCE [LARGE SCALE GENOMIC DNA]</scope>
    <source>
        <strain evidence="1">P6</strain>
    </source>
</reference>
<sequence>MRFLVAAAAVAVANADNGTAIKSGDPGTVPRNTTSPLPAYAAQYFSALNKQQWDVEAPSCGRCALVFCDYDQCAVRSKSILVEIFAQATARPASNYGKP</sequence>
<comment type="caution">
    <text evidence="1">The sequence shown here is derived from an EMBL/GenBank/DDBJ whole genome shotgun (WGS) entry which is preliminary data.</text>
</comment>
<accession>A0ACC0VZF3</accession>